<evidence type="ECO:0000256" key="4">
    <source>
        <dbReference type="ARBA" id="ARBA00012681"/>
    </source>
</evidence>
<keyword evidence="20" id="KW-1185">Reference proteome</keyword>
<evidence type="ECO:0000256" key="2">
    <source>
        <dbReference type="ARBA" id="ARBA00004572"/>
    </source>
</evidence>
<evidence type="ECO:0000313" key="19">
    <source>
        <dbReference type="EMBL" id="EEH10232.1"/>
    </source>
</evidence>
<keyword evidence="6 17" id="KW-0812">Transmembrane</keyword>
<evidence type="ECO:0000256" key="13">
    <source>
        <dbReference type="ARBA" id="ARBA00078263"/>
    </source>
</evidence>
<dbReference type="VEuPathDB" id="FungiDB:I7I50_00673"/>
<dbReference type="FunFam" id="3.40.50.1100:FF:000096">
    <property type="entry name" value="Related to cysteine synthase"/>
    <property type="match status" value="1"/>
</dbReference>
<keyword evidence="7" id="KW-1000">Mitochondrion outer membrane</keyword>
<evidence type="ECO:0000256" key="12">
    <source>
        <dbReference type="ARBA" id="ARBA00072090"/>
    </source>
</evidence>
<dbReference type="GeneID" id="69034893"/>
<dbReference type="AlphaFoldDB" id="C0NG61"/>
<organism evidence="19 20">
    <name type="scientific">Ajellomyces capsulatus (strain G186AR / H82 / ATCC MYA-2454 / RMSCC 2432)</name>
    <name type="common">Darling's disease fungus</name>
    <name type="synonym">Histoplasma capsulatum</name>
    <dbReference type="NCBI Taxonomy" id="447093"/>
    <lineage>
        <taxon>Eukaryota</taxon>
        <taxon>Fungi</taxon>
        <taxon>Dikarya</taxon>
        <taxon>Ascomycota</taxon>
        <taxon>Pezizomycotina</taxon>
        <taxon>Eurotiomycetes</taxon>
        <taxon>Eurotiomycetidae</taxon>
        <taxon>Onygenales</taxon>
        <taxon>Ajellomycetaceae</taxon>
        <taxon>Histoplasma</taxon>
    </lineage>
</organism>
<accession>C0NG61</accession>
<dbReference type="PANTHER" id="PTHR10314">
    <property type="entry name" value="CYSTATHIONINE BETA-SYNTHASE"/>
    <property type="match status" value="1"/>
</dbReference>
<evidence type="ECO:0000256" key="7">
    <source>
        <dbReference type="ARBA" id="ARBA00022787"/>
    </source>
</evidence>
<feature type="domain" description="Tryptophan synthase beta chain-like PALP" evidence="18">
    <location>
        <begin position="123"/>
        <end position="413"/>
    </location>
</feature>
<evidence type="ECO:0000256" key="5">
    <source>
        <dbReference type="ARBA" id="ARBA00022679"/>
    </source>
</evidence>
<protein>
    <recommendedName>
        <fullName evidence="12">Cysteine synthase 2</fullName>
        <ecNumber evidence="4">2.5.1.47</ecNumber>
    </recommendedName>
    <alternativeName>
        <fullName evidence="14">Cysteine synthase-like protein</fullName>
    </alternativeName>
    <alternativeName>
        <fullName evidence="13">O-acetylserine (thiol)-lyase 2</fullName>
    </alternativeName>
    <alternativeName>
        <fullName evidence="15">O-acetylserine sulfhydrylase 2</fullName>
    </alternativeName>
</protein>
<sequence length="448" mass="48523">MTDNPRLYIPAAFLAGVLVAFGIRDTICLYFERHYRQRRREGSKDAQNERHAFGGIEAKNGDMIGDMKYCLPCNPGPPPIVDGIEGCIGNTPLFRIKSLSEATGCEILAKAEAEEKGLLHPYSGDAIYEGTVGSTGISLATLARARGYLAHICMPSDQSTEKSNLLLKLGAIVDRVPPAPIVETGHFVNRARALAKSHSSSPESSPAHASSRTSHNPHATHEITETPDEDLLVSRAAGKQSRGFFADQFENPANWQAHFRTTGPEIFAQCESKLDAFVAGAGTGGTISGVARFLKPRLPNMSVVLADPQGSGLFNRVRYGVMFDMKEREGTRRRRQVDTIVEGIGINRVTLNFEAGRELIDDVVRVNDAQAIAMARWLVEKDGIFIGSSSAVNSVKTALKLGPGHRIVTILCDSGTRHLSKFWEKAGNVAGAVDTKLEDVLNAKGSEE</sequence>
<evidence type="ECO:0000256" key="17">
    <source>
        <dbReference type="SAM" id="Phobius"/>
    </source>
</evidence>
<evidence type="ECO:0000256" key="10">
    <source>
        <dbReference type="ARBA" id="ARBA00023136"/>
    </source>
</evidence>
<dbReference type="RefSeq" id="XP_045290712.1">
    <property type="nucleotide sequence ID" value="XM_045428926.1"/>
</dbReference>
<evidence type="ECO:0000256" key="14">
    <source>
        <dbReference type="ARBA" id="ARBA00078545"/>
    </source>
</evidence>
<comment type="similarity">
    <text evidence="3">Belongs to the cysteine synthase/cystathionine beta-synthase family.</text>
</comment>
<dbReference type="InterPro" id="IPR001926">
    <property type="entry name" value="TrpB-like_PALP"/>
</dbReference>
<feature type="transmembrane region" description="Helical" evidence="17">
    <location>
        <begin position="12"/>
        <end position="31"/>
    </location>
</feature>
<evidence type="ECO:0000256" key="15">
    <source>
        <dbReference type="ARBA" id="ARBA00079149"/>
    </source>
</evidence>
<comment type="catalytic activity">
    <reaction evidence="11">
        <text>O-acetyl-L-serine + hydrogen sulfide = L-cysteine + acetate</text>
        <dbReference type="Rhea" id="RHEA:14829"/>
        <dbReference type="ChEBI" id="CHEBI:29919"/>
        <dbReference type="ChEBI" id="CHEBI:30089"/>
        <dbReference type="ChEBI" id="CHEBI:35235"/>
        <dbReference type="ChEBI" id="CHEBI:58340"/>
        <dbReference type="EC" id="2.5.1.47"/>
    </reaction>
</comment>
<dbReference type="STRING" id="447093.C0NG61"/>
<feature type="compositionally biased region" description="Low complexity" evidence="16">
    <location>
        <begin position="197"/>
        <end position="211"/>
    </location>
</feature>
<dbReference type="GO" id="GO:0005741">
    <property type="term" value="C:mitochondrial outer membrane"/>
    <property type="evidence" value="ECO:0007669"/>
    <property type="project" value="UniProtKB-SubCell"/>
</dbReference>
<evidence type="ECO:0000313" key="20">
    <source>
        <dbReference type="Proteomes" id="UP000001631"/>
    </source>
</evidence>
<dbReference type="GO" id="GO:0004124">
    <property type="term" value="F:cysteine synthase activity"/>
    <property type="evidence" value="ECO:0007669"/>
    <property type="project" value="UniProtKB-EC"/>
</dbReference>
<gene>
    <name evidence="19" type="ORF">HCBG_01877</name>
</gene>
<dbReference type="Gene3D" id="3.40.50.1100">
    <property type="match status" value="3"/>
</dbReference>
<reference evidence="19" key="1">
    <citation type="submission" date="2009-02" db="EMBL/GenBank/DDBJ databases">
        <title>The Genome Sequence of Ajellomyces capsulatus strain G186AR.</title>
        <authorList>
            <consortium name="The Broad Institute Genome Sequencing Platform"/>
            <person name="Champion M."/>
            <person name="Cuomo C."/>
            <person name="Ma L.-J."/>
            <person name="Henn M.R."/>
            <person name="Sil A."/>
            <person name="Goldman B."/>
            <person name="Young S.K."/>
            <person name="Kodira C.D."/>
            <person name="Zeng Q."/>
            <person name="Koehrsen M."/>
            <person name="Alvarado L."/>
            <person name="Berlin A."/>
            <person name="Borenstein D."/>
            <person name="Chen Z."/>
            <person name="Engels R."/>
            <person name="Freedman E."/>
            <person name="Gellesch M."/>
            <person name="Goldberg J."/>
            <person name="Griggs A."/>
            <person name="Gujja S."/>
            <person name="Heiman D."/>
            <person name="Hepburn T."/>
            <person name="Howarth C."/>
            <person name="Jen D."/>
            <person name="Larson L."/>
            <person name="Lewis B."/>
            <person name="Mehta T."/>
            <person name="Park D."/>
            <person name="Pearson M."/>
            <person name="Roberts A."/>
            <person name="Saif S."/>
            <person name="Shea T."/>
            <person name="Shenoy N."/>
            <person name="Sisk P."/>
            <person name="Stolte C."/>
            <person name="Sykes S."/>
            <person name="Walk T."/>
            <person name="White J."/>
            <person name="Yandava C."/>
            <person name="Klein B."/>
            <person name="McEwen J.G."/>
            <person name="Puccia R."/>
            <person name="Goldman G.H."/>
            <person name="Felipe M.S."/>
            <person name="Nino-Vega G."/>
            <person name="San-Blas G."/>
            <person name="Taylor J."/>
            <person name="Mendoza L."/>
            <person name="Galagan J."/>
            <person name="Nusbaum C."/>
            <person name="Birren B."/>
        </authorList>
    </citation>
    <scope>NUCLEOTIDE SEQUENCE</scope>
    <source>
        <strain evidence="19">G186AR</strain>
    </source>
</reference>
<keyword evidence="5" id="KW-0808">Transferase</keyword>
<evidence type="ECO:0000256" key="16">
    <source>
        <dbReference type="SAM" id="MobiDB-lite"/>
    </source>
</evidence>
<comment type="subcellular location">
    <subcellularLocation>
        <location evidence="2">Mitochondrion outer membrane</location>
        <topology evidence="2">Single-pass membrane protein</topology>
    </subcellularLocation>
</comment>
<dbReference type="InterPro" id="IPR036052">
    <property type="entry name" value="TrpB-like_PALP_sf"/>
</dbReference>
<evidence type="ECO:0000256" key="11">
    <source>
        <dbReference type="ARBA" id="ARBA00047931"/>
    </source>
</evidence>
<feature type="region of interest" description="Disordered" evidence="16">
    <location>
        <begin position="192"/>
        <end position="230"/>
    </location>
</feature>
<evidence type="ECO:0000256" key="8">
    <source>
        <dbReference type="ARBA" id="ARBA00022989"/>
    </source>
</evidence>
<name>C0NG61_AJECG</name>
<dbReference type="EC" id="2.5.1.47" evidence="4"/>
<dbReference type="EMBL" id="GG663364">
    <property type="protein sequence ID" value="EEH10232.1"/>
    <property type="molecule type" value="Genomic_DNA"/>
</dbReference>
<dbReference type="Proteomes" id="UP000001631">
    <property type="component" value="Unassembled WGS sequence"/>
</dbReference>
<dbReference type="InParanoid" id="C0NG61"/>
<evidence type="ECO:0000256" key="3">
    <source>
        <dbReference type="ARBA" id="ARBA00007103"/>
    </source>
</evidence>
<evidence type="ECO:0000256" key="6">
    <source>
        <dbReference type="ARBA" id="ARBA00022692"/>
    </source>
</evidence>
<dbReference type="SUPFAM" id="SSF53686">
    <property type="entry name" value="Tryptophan synthase beta subunit-like PLP-dependent enzymes"/>
    <property type="match status" value="1"/>
</dbReference>
<evidence type="ECO:0000259" key="18">
    <source>
        <dbReference type="Pfam" id="PF00291"/>
    </source>
</evidence>
<keyword evidence="10 17" id="KW-0472">Membrane</keyword>
<dbReference type="HOGENOM" id="CLU_021018_1_0_1"/>
<keyword evidence="8 17" id="KW-1133">Transmembrane helix</keyword>
<comment type="cofactor">
    <cofactor evidence="1">
        <name>pyridoxal 5'-phosphate</name>
        <dbReference type="ChEBI" id="CHEBI:597326"/>
    </cofactor>
</comment>
<evidence type="ECO:0000256" key="1">
    <source>
        <dbReference type="ARBA" id="ARBA00001933"/>
    </source>
</evidence>
<dbReference type="CDD" id="cd01561">
    <property type="entry name" value="CBS_like"/>
    <property type="match status" value="1"/>
</dbReference>
<proteinExistence type="inferred from homology"/>
<dbReference type="FunCoup" id="C0NG61">
    <property type="interactions" value="199"/>
</dbReference>
<evidence type="ECO:0000256" key="9">
    <source>
        <dbReference type="ARBA" id="ARBA00023128"/>
    </source>
</evidence>
<dbReference type="Pfam" id="PF00291">
    <property type="entry name" value="PALP"/>
    <property type="match status" value="1"/>
</dbReference>
<keyword evidence="9" id="KW-0496">Mitochondrion</keyword>
<dbReference type="InterPro" id="IPR050214">
    <property type="entry name" value="Cys_Synth/Cystath_Beta-Synth"/>
</dbReference>